<keyword evidence="6 7" id="KW-0472">Membrane</keyword>
<feature type="transmembrane region" description="Helical" evidence="7">
    <location>
        <begin position="387"/>
        <end position="408"/>
    </location>
</feature>
<name>A0ABP4NVK9_9ACTN</name>
<dbReference type="EMBL" id="BAAAQD010000038">
    <property type="protein sequence ID" value="GAA1567466.1"/>
    <property type="molecule type" value="Genomic_DNA"/>
</dbReference>
<evidence type="ECO:0000256" key="6">
    <source>
        <dbReference type="ARBA" id="ARBA00023136"/>
    </source>
</evidence>
<comment type="caution">
    <text evidence="9">The sequence shown here is derived from an EMBL/GenBank/DDBJ whole genome shotgun (WGS) entry which is preliminary data.</text>
</comment>
<feature type="transmembrane region" description="Helical" evidence="7">
    <location>
        <begin position="362"/>
        <end position="381"/>
    </location>
</feature>
<keyword evidence="3" id="KW-1003">Cell membrane</keyword>
<dbReference type="Gene3D" id="1.20.1250.20">
    <property type="entry name" value="MFS general substrate transporter like domains"/>
    <property type="match status" value="1"/>
</dbReference>
<evidence type="ECO:0000313" key="10">
    <source>
        <dbReference type="Proteomes" id="UP001501470"/>
    </source>
</evidence>
<evidence type="ECO:0000256" key="2">
    <source>
        <dbReference type="ARBA" id="ARBA00022448"/>
    </source>
</evidence>
<feature type="transmembrane region" description="Helical" evidence="7">
    <location>
        <begin position="92"/>
        <end position="113"/>
    </location>
</feature>
<reference evidence="10" key="1">
    <citation type="journal article" date="2019" name="Int. J. Syst. Evol. Microbiol.">
        <title>The Global Catalogue of Microorganisms (GCM) 10K type strain sequencing project: providing services to taxonomists for standard genome sequencing and annotation.</title>
        <authorList>
            <consortium name="The Broad Institute Genomics Platform"/>
            <consortium name="The Broad Institute Genome Sequencing Center for Infectious Disease"/>
            <person name="Wu L."/>
            <person name="Ma J."/>
        </authorList>
    </citation>
    <scope>NUCLEOTIDE SEQUENCE [LARGE SCALE GENOMIC DNA]</scope>
    <source>
        <strain evidence="10">JCM 15933</strain>
    </source>
</reference>
<feature type="transmembrane region" description="Helical" evidence="7">
    <location>
        <begin position="60"/>
        <end position="80"/>
    </location>
</feature>
<keyword evidence="10" id="KW-1185">Reference proteome</keyword>
<dbReference type="PROSITE" id="PS50850">
    <property type="entry name" value="MFS"/>
    <property type="match status" value="1"/>
</dbReference>
<dbReference type="CDD" id="cd06173">
    <property type="entry name" value="MFS_MefA_like"/>
    <property type="match status" value="1"/>
</dbReference>
<dbReference type="InterPro" id="IPR010290">
    <property type="entry name" value="TM_effector"/>
</dbReference>
<feature type="transmembrane region" description="Helical" evidence="7">
    <location>
        <begin position="184"/>
        <end position="204"/>
    </location>
</feature>
<evidence type="ECO:0000256" key="4">
    <source>
        <dbReference type="ARBA" id="ARBA00022692"/>
    </source>
</evidence>
<proteinExistence type="predicted"/>
<evidence type="ECO:0000256" key="7">
    <source>
        <dbReference type="SAM" id="Phobius"/>
    </source>
</evidence>
<keyword evidence="4 7" id="KW-0812">Transmembrane</keyword>
<feature type="transmembrane region" description="Helical" evidence="7">
    <location>
        <begin position="238"/>
        <end position="256"/>
    </location>
</feature>
<protein>
    <submittedName>
        <fullName evidence="9">MFS transporter</fullName>
    </submittedName>
</protein>
<evidence type="ECO:0000313" key="9">
    <source>
        <dbReference type="EMBL" id="GAA1567466.1"/>
    </source>
</evidence>
<feature type="transmembrane region" description="Helical" evidence="7">
    <location>
        <begin position="322"/>
        <end position="341"/>
    </location>
</feature>
<feature type="transmembrane region" description="Helical" evidence="7">
    <location>
        <begin position="119"/>
        <end position="143"/>
    </location>
</feature>
<dbReference type="PANTHER" id="PTHR23513">
    <property type="entry name" value="INTEGRAL MEMBRANE EFFLUX PROTEIN-RELATED"/>
    <property type="match status" value="1"/>
</dbReference>
<evidence type="ECO:0000256" key="5">
    <source>
        <dbReference type="ARBA" id="ARBA00022989"/>
    </source>
</evidence>
<organism evidence="9 10">
    <name type="scientific">Dactylosporangium maewongense</name>
    <dbReference type="NCBI Taxonomy" id="634393"/>
    <lineage>
        <taxon>Bacteria</taxon>
        <taxon>Bacillati</taxon>
        <taxon>Actinomycetota</taxon>
        <taxon>Actinomycetes</taxon>
        <taxon>Micromonosporales</taxon>
        <taxon>Micromonosporaceae</taxon>
        <taxon>Dactylosporangium</taxon>
    </lineage>
</organism>
<comment type="subcellular location">
    <subcellularLocation>
        <location evidence="1">Cell membrane</location>
        <topology evidence="1">Multi-pass membrane protein</topology>
    </subcellularLocation>
</comment>
<evidence type="ECO:0000256" key="3">
    <source>
        <dbReference type="ARBA" id="ARBA00022475"/>
    </source>
</evidence>
<evidence type="ECO:0000256" key="1">
    <source>
        <dbReference type="ARBA" id="ARBA00004651"/>
    </source>
</evidence>
<accession>A0ABP4NVK9</accession>
<sequence>MACVTATLGQVSGPASSAWAPLRVPTYRALWIALLVSNIGTWMQTVGAQWLLVSTPGADILVAMVQTATTLPVLLLALPAGALADIFDRRHLLIAVQLFMTMIGAAMAVATVLGAMTPALMLTLTFALGSGAALTAPAFGAVIPELVPRRELAHASALGAVSVNLARAVGPALAGLAIARIGIAGVFAFNALSIAVFAGVLIAWRPGPMTASEDPERFVAALRAGGRYVRHSPVTRRILLRSTLFVVPATALWALLPLVASRLLGVGAGGYGALMGALGVGAIIGAIALPHLHRLVPTNVALLAASAAYAGCLLLIALWHDMLAVTVALVPAGIAWVAVLSNINAQMQLFLPVWVRARGLSVYQIVIFGGQAIGALLWGTVATRAGLAWAFAAAGAAMLLGAATIRLLPLFDTHHIDRNPTVYWPVPHLELEPEPETGPVLVTVTYQVEPMNEASFVDAMERVGQDRRRTGATRWRLYREGEHPSTFVEAFQVPSWEEHMRQHSHRATGFEVEAERRAIALAATAPEVAHLLPAGARSER</sequence>
<dbReference type="InterPro" id="IPR036259">
    <property type="entry name" value="MFS_trans_sf"/>
</dbReference>
<keyword evidence="5 7" id="KW-1133">Transmembrane helix</keyword>
<evidence type="ECO:0000259" key="8">
    <source>
        <dbReference type="PROSITE" id="PS50850"/>
    </source>
</evidence>
<gene>
    <name evidence="9" type="ORF">GCM10009827_106490</name>
</gene>
<dbReference type="SUPFAM" id="SSF103473">
    <property type="entry name" value="MFS general substrate transporter"/>
    <property type="match status" value="1"/>
</dbReference>
<dbReference type="InterPro" id="IPR020846">
    <property type="entry name" value="MFS_dom"/>
</dbReference>
<dbReference type="Pfam" id="PF05977">
    <property type="entry name" value="MFS_3"/>
    <property type="match status" value="1"/>
</dbReference>
<feature type="domain" description="Major facilitator superfamily (MFS) profile" evidence="8">
    <location>
        <begin position="26"/>
        <end position="413"/>
    </location>
</feature>
<feature type="transmembrane region" description="Helical" evidence="7">
    <location>
        <begin position="296"/>
        <end position="316"/>
    </location>
</feature>
<keyword evidence="2" id="KW-0813">Transport</keyword>
<dbReference type="Proteomes" id="UP001501470">
    <property type="component" value="Unassembled WGS sequence"/>
</dbReference>
<feature type="transmembrane region" description="Helical" evidence="7">
    <location>
        <begin position="155"/>
        <end position="178"/>
    </location>
</feature>
<dbReference type="PANTHER" id="PTHR23513:SF11">
    <property type="entry name" value="STAPHYLOFERRIN A TRANSPORTER"/>
    <property type="match status" value="1"/>
</dbReference>
<feature type="transmembrane region" description="Helical" evidence="7">
    <location>
        <begin position="268"/>
        <end position="289"/>
    </location>
</feature>